<dbReference type="Gene3D" id="2.40.100.10">
    <property type="entry name" value="Cyclophilin-like"/>
    <property type="match status" value="1"/>
</dbReference>
<dbReference type="PANTHER" id="PTHR34698:SF2">
    <property type="entry name" value="5-OXOPROLINASE SUBUNIT B"/>
    <property type="match status" value="1"/>
</dbReference>
<gene>
    <name evidence="5" type="ORF">HJ588_07180</name>
</gene>
<keyword evidence="1" id="KW-0547">Nucleotide-binding</keyword>
<dbReference type="InterPro" id="IPR029000">
    <property type="entry name" value="Cyclophilin-like_dom_sf"/>
</dbReference>
<reference evidence="5 6" key="1">
    <citation type="submission" date="2020-05" db="EMBL/GenBank/DDBJ databases">
        <title>Flexivirga sp. ID2601S isolated from air conditioner.</title>
        <authorList>
            <person name="Kim D.H."/>
        </authorList>
    </citation>
    <scope>NUCLEOTIDE SEQUENCE [LARGE SCALE GENOMIC DNA]</scope>
    <source>
        <strain evidence="5 6">ID2601S</strain>
    </source>
</reference>
<dbReference type="AlphaFoldDB" id="A0A849AEY9"/>
<evidence type="ECO:0000313" key="6">
    <source>
        <dbReference type="Proteomes" id="UP000557772"/>
    </source>
</evidence>
<feature type="domain" description="Carboxyltransferase" evidence="4">
    <location>
        <begin position="8"/>
        <end position="205"/>
    </location>
</feature>
<dbReference type="InterPro" id="IPR010016">
    <property type="entry name" value="PxpB"/>
</dbReference>
<evidence type="ECO:0000256" key="3">
    <source>
        <dbReference type="ARBA" id="ARBA00022840"/>
    </source>
</evidence>
<evidence type="ECO:0000256" key="2">
    <source>
        <dbReference type="ARBA" id="ARBA00022801"/>
    </source>
</evidence>
<dbReference type="SUPFAM" id="SSF50891">
    <property type="entry name" value="Cyclophilin-like"/>
    <property type="match status" value="1"/>
</dbReference>
<keyword evidence="2 5" id="KW-0378">Hydrolase</keyword>
<dbReference type="Proteomes" id="UP000557772">
    <property type="component" value="Unassembled WGS sequence"/>
</dbReference>
<evidence type="ECO:0000256" key="1">
    <source>
        <dbReference type="ARBA" id="ARBA00022741"/>
    </source>
</evidence>
<dbReference type="Pfam" id="PF02682">
    <property type="entry name" value="CT_C_D"/>
    <property type="match status" value="1"/>
</dbReference>
<dbReference type="GO" id="GO:0005524">
    <property type="term" value="F:ATP binding"/>
    <property type="evidence" value="ECO:0007669"/>
    <property type="project" value="UniProtKB-KW"/>
</dbReference>
<evidence type="ECO:0000313" key="5">
    <source>
        <dbReference type="EMBL" id="NNG39055.1"/>
    </source>
</evidence>
<dbReference type="GO" id="GO:0016787">
    <property type="term" value="F:hydrolase activity"/>
    <property type="evidence" value="ECO:0007669"/>
    <property type="project" value="UniProtKB-KW"/>
</dbReference>
<keyword evidence="3" id="KW-0067">ATP-binding</keyword>
<organism evidence="5 6">
    <name type="scientific">Flexivirga aerilata</name>
    <dbReference type="NCBI Taxonomy" id="1656889"/>
    <lineage>
        <taxon>Bacteria</taxon>
        <taxon>Bacillati</taxon>
        <taxon>Actinomycetota</taxon>
        <taxon>Actinomycetes</taxon>
        <taxon>Micrococcales</taxon>
        <taxon>Dermacoccaceae</taxon>
        <taxon>Flexivirga</taxon>
    </lineage>
</organism>
<dbReference type="SMART" id="SM00796">
    <property type="entry name" value="AHS1"/>
    <property type="match status" value="1"/>
</dbReference>
<proteinExistence type="predicted"/>
<comment type="caution">
    <text evidence="5">The sequence shown here is derived from an EMBL/GenBank/DDBJ whole genome shotgun (WGS) entry which is preliminary data.</text>
</comment>
<dbReference type="RefSeq" id="WP_171153474.1">
    <property type="nucleotide sequence ID" value="NZ_JABENB010000001.1"/>
</dbReference>
<dbReference type="EMBL" id="JABENB010000001">
    <property type="protein sequence ID" value="NNG39055.1"/>
    <property type="molecule type" value="Genomic_DNA"/>
</dbReference>
<dbReference type="InterPro" id="IPR003833">
    <property type="entry name" value="CT_C_D"/>
</dbReference>
<accession>A0A849AEY9</accession>
<dbReference type="PANTHER" id="PTHR34698">
    <property type="entry name" value="5-OXOPROLINASE SUBUNIT B"/>
    <property type="match status" value="1"/>
</dbReference>
<dbReference type="Gene3D" id="3.30.1360.40">
    <property type="match status" value="1"/>
</dbReference>
<keyword evidence="6" id="KW-1185">Reference proteome</keyword>
<sequence length="224" mass="24175">MSTGALTFDVRPYGERAVLLDLPDSGTRRAVTRWLVEHDHEGVESVPAERTILLQVGDRRVGAAGAHERLTAVLRDLREADPGDHERSEHESPVVDLDVVYDGPDLADAAEALGMSVEGLVRWHTESAWEVEFLGFMPGFGYLTRPGDTLEVPRRSSPRTRIPVGSVGLAGRYSGVYPSASPGGWQLIGTTSAVMFDPGGDGALLTPGDRVQFRVSEGTERGRG</sequence>
<protein>
    <submittedName>
        <fullName evidence="5">Allophanate hydrolase subunit 1</fullName>
    </submittedName>
</protein>
<name>A0A849AEY9_9MICO</name>
<evidence type="ECO:0000259" key="4">
    <source>
        <dbReference type="SMART" id="SM00796"/>
    </source>
</evidence>